<dbReference type="EMBL" id="PP438412">
    <property type="protein sequence ID" value="XAI95474.1"/>
    <property type="molecule type" value="Genomic_DNA"/>
</dbReference>
<accession>A0AAX4QH32</accession>
<proteinExistence type="predicted"/>
<organism evidence="1 2">
    <name type="scientific">Microcystis phage Mvi-JY20</name>
    <dbReference type="NCBI Taxonomy" id="3128146"/>
    <lineage>
        <taxon>Viruses</taxon>
        <taxon>Duplodnaviria</taxon>
        <taxon>Heunggongvirae</taxon>
        <taxon>Uroviricota</taxon>
        <taxon>Caudoviricetes</taxon>
    </lineage>
</organism>
<reference evidence="1" key="1">
    <citation type="submission" date="2024-03" db="EMBL/GenBank/DDBJ databases">
        <authorList>
            <person name="Lin W."/>
            <person name="Li D."/>
            <person name="Tong Y."/>
        </authorList>
    </citation>
    <scope>NUCLEOTIDE SEQUENCE</scope>
</reference>
<evidence type="ECO:0000313" key="1">
    <source>
        <dbReference type="EMBL" id="XAI95474.1"/>
    </source>
</evidence>
<sequence>MNTELKITPGPWKWQKSSDRLYIISLSSPTGSVINTWLANPHVPACLDIDNPSDRVAIEAVPLYEDLRKATNTLRAAVKAVMANPLDYNLRKAAESAGYEVDAAIEVLNAALEKAGAA</sequence>
<dbReference type="Proteomes" id="UP001459105">
    <property type="component" value="Segment"/>
</dbReference>
<evidence type="ECO:0000313" key="2">
    <source>
        <dbReference type="Proteomes" id="UP001459105"/>
    </source>
</evidence>
<protein>
    <submittedName>
        <fullName evidence="1">Uncharacterized protein</fullName>
    </submittedName>
</protein>
<name>A0AAX4QH32_9CAUD</name>